<keyword evidence="3" id="KW-1185">Reference proteome</keyword>
<accession>A0A507C601</accession>
<dbReference type="Proteomes" id="UP000317494">
    <property type="component" value="Unassembled WGS sequence"/>
</dbReference>
<gene>
    <name evidence="2" type="ORF">SeMB42_g07076</name>
</gene>
<feature type="region of interest" description="Disordered" evidence="1">
    <location>
        <begin position="35"/>
        <end position="57"/>
    </location>
</feature>
<evidence type="ECO:0000313" key="3">
    <source>
        <dbReference type="Proteomes" id="UP000317494"/>
    </source>
</evidence>
<sequence length="74" mass="7987">MRCAGVGCSSTSATDRPNILEMTSSNRRLSVHPVNSTKFPKTIPSRDASINHSYTSTNSPILKATPGTLYKFSV</sequence>
<name>A0A507C601_9FUNG</name>
<evidence type="ECO:0000256" key="1">
    <source>
        <dbReference type="SAM" id="MobiDB-lite"/>
    </source>
</evidence>
<evidence type="ECO:0000313" key="2">
    <source>
        <dbReference type="EMBL" id="TPX36457.1"/>
    </source>
</evidence>
<dbReference type="EMBL" id="QEAN01000453">
    <property type="protein sequence ID" value="TPX36457.1"/>
    <property type="molecule type" value="Genomic_DNA"/>
</dbReference>
<reference evidence="2 3" key="1">
    <citation type="journal article" date="2019" name="Sci. Rep.">
        <title>Comparative genomics of chytrid fungi reveal insights into the obligate biotrophic and pathogenic lifestyle of Synchytrium endobioticum.</title>
        <authorList>
            <person name="van de Vossenberg B.T.L.H."/>
            <person name="Warris S."/>
            <person name="Nguyen H.D.T."/>
            <person name="van Gent-Pelzer M.P.E."/>
            <person name="Joly D.L."/>
            <person name="van de Geest H.C."/>
            <person name="Bonants P.J.M."/>
            <person name="Smith D.S."/>
            <person name="Levesque C.A."/>
            <person name="van der Lee T.A.J."/>
        </authorList>
    </citation>
    <scope>NUCLEOTIDE SEQUENCE [LARGE SCALE GENOMIC DNA]</scope>
    <source>
        <strain evidence="2 3">MB42</strain>
    </source>
</reference>
<feature type="compositionally biased region" description="Polar residues" evidence="1">
    <location>
        <begin position="48"/>
        <end position="57"/>
    </location>
</feature>
<dbReference type="VEuPathDB" id="FungiDB:SeMB42_g07076"/>
<comment type="caution">
    <text evidence="2">The sequence shown here is derived from an EMBL/GenBank/DDBJ whole genome shotgun (WGS) entry which is preliminary data.</text>
</comment>
<protein>
    <submittedName>
        <fullName evidence="2">Uncharacterized protein</fullName>
    </submittedName>
</protein>
<dbReference type="AlphaFoldDB" id="A0A507C601"/>
<organism evidence="2 3">
    <name type="scientific">Synchytrium endobioticum</name>
    <dbReference type="NCBI Taxonomy" id="286115"/>
    <lineage>
        <taxon>Eukaryota</taxon>
        <taxon>Fungi</taxon>
        <taxon>Fungi incertae sedis</taxon>
        <taxon>Chytridiomycota</taxon>
        <taxon>Chytridiomycota incertae sedis</taxon>
        <taxon>Chytridiomycetes</taxon>
        <taxon>Synchytriales</taxon>
        <taxon>Synchytriaceae</taxon>
        <taxon>Synchytrium</taxon>
    </lineage>
</organism>
<proteinExistence type="predicted"/>